<keyword evidence="2" id="KW-1185">Reference proteome</keyword>
<organism evidence="1 2">
    <name type="scientific">Halopiger aswanensis</name>
    <dbReference type="NCBI Taxonomy" id="148449"/>
    <lineage>
        <taxon>Archaea</taxon>
        <taxon>Methanobacteriati</taxon>
        <taxon>Methanobacteriota</taxon>
        <taxon>Stenosarchaea group</taxon>
        <taxon>Halobacteria</taxon>
        <taxon>Halobacteriales</taxon>
        <taxon>Natrialbaceae</taxon>
        <taxon>Halopiger</taxon>
    </lineage>
</organism>
<comment type="caution">
    <text evidence="1">The sequence shown here is derived from an EMBL/GenBank/DDBJ whole genome shotgun (WGS) entry which is preliminary data.</text>
</comment>
<dbReference type="EMBL" id="RAPO01000007">
    <property type="protein sequence ID" value="RKD88004.1"/>
    <property type="molecule type" value="Genomic_DNA"/>
</dbReference>
<evidence type="ECO:0000313" key="1">
    <source>
        <dbReference type="EMBL" id="RKD88004.1"/>
    </source>
</evidence>
<dbReference type="Proteomes" id="UP000283805">
    <property type="component" value="Unassembled WGS sequence"/>
</dbReference>
<evidence type="ECO:0000313" key="2">
    <source>
        <dbReference type="Proteomes" id="UP000283805"/>
    </source>
</evidence>
<accession>A0A3R7DWI9</accession>
<sequence length="52" mass="5997">MLWAISVAATISSYDEPENLQQWLEEFNEAYAEVSEIIPVPHFRTLRPVPHA</sequence>
<dbReference type="AlphaFoldDB" id="A0A3R7DWI9"/>
<protein>
    <submittedName>
        <fullName evidence="1">Uncharacterized protein</fullName>
    </submittedName>
</protein>
<proteinExistence type="predicted"/>
<reference evidence="1 2" key="1">
    <citation type="submission" date="2018-09" db="EMBL/GenBank/DDBJ databases">
        <title>Genomic Encyclopedia of Archaeal and Bacterial Type Strains, Phase II (KMG-II): from individual species to whole genera.</title>
        <authorList>
            <person name="Goeker M."/>
        </authorList>
    </citation>
    <scope>NUCLEOTIDE SEQUENCE [LARGE SCALE GENOMIC DNA]</scope>
    <source>
        <strain evidence="1 2">DSM 13151</strain>
    </source>
</reference>
<gene>
    <name evidence="1" type="ORF">ATJ93_4490</name>
</gene>
<name>A0A3R7DWI9_9EURY</name>